<accession>A0ACA9MPI0</accession>
<feature type="non-terminal residue" evidence="1">
    <location>
        <position position="143"/>
    </location>
</feature>
<feature type="non-terminal residue" evidence="1">
    <location>
        <position position="1"/>
    </location>
</feature>
<protein>
    <submittedName>
        <fullName evidence="1">4559_t:CDS:1</fullName>
    </submittedName>
</protein>
<name>A0ACA9MPI0_9GLOM</name>
<organism evidence="1 2">
    <name type="scientific">Scutellospora calospora</name>
    <dbReference type="NCBI Taxonomy" id="85575"/>
    <lineage>
        <taxon>Eukaryota</taxon>
        <taxon>Fungi</taxon>
        <taxon>Fungi incertae sedis</taxon>
        <taxon>Mucoromycota</taxon>
        <taxon>Glomeromycotina</taxon>
        <taxon>Glomeromycetes</taxon>
        <taxon>Diversisporales</taxon>
        <taxon>Gigasporaceae</taxon>
        <taxon>Scutellospora</taxon>
    </lineage>
</organism>
<dbReference type="EMBL" id="CAJVPM010014293">
    <property type="protein sequence ID" value="CAG8600325.1"/>
    <property type="molecule type" value="Genomic_DNA"/>
</dbReference>
<keyword evidence="2" id="KW-1185">Reference proteome</keyword>
<comment type="caution">
    <text evidence="1">The sequence shown here is derived from an EMBL/GenBank/DDBJ whole genome shotgun (WGS) entry which is preliminary data.</text>
</comment>
<gene>
    <name evidence="1" type="ORF">SCALOS_LOCUS6902</name>
</gene>
<evidence type="ECO:0000313" key="1">
    <source>
        <dbReference type="EMBL" id="CAG8600325.1"/>
    </source>
</evidence>
<dbReference type="Proteomes" id="UP000789860">
    <property type="component" value="Unassembled WGS sequence"/>
</dbReference>
<evidence type="ECO:0000313" key="2">
    <source>
        <dbReference type="Proteomes" id="UP000789860"/>
    </source>
</evidence>
<proteinExistence type="predicted"/>
<reference evidence="1" key="1">
    <citation type="submission" date="2021-06" db="EMBL/GenBank/DDBJ databases">
        <authorList>
            <person name="Kallberg Y."/>
            <person name="Tangrot J."/>
            <person name="Rosling A."/>
        </authorList>
    </citation>
    <scope>NUCLEOTIDE SEQUENCE</scope>
    <source>
        <strain evidence="1">AU212A</strain>
    </source>
</reference>
<sequence length="143" mass="16937">DGFLKDQLNRPQIFLYSLLVNIQLFDIVEVWELFGITKSYKYYVICLNDSEYIYTCLSIINRGLYLEDIQDQDNQLKLQETIGVLIQFQQNNNVEMMNDLYLFNKFRPQCAFIKKTDEDDTDENSDDVSNSDKSFIMNKNIVK</sequence>